<organism evidence="2 3">
    <name type="scientific">Raphidocelis subcapitata</name>
    <dbReference type="NCBI Taxonomy" id="307507"/>
    <lineage>
        <taxon>Eukaryota</taxon>
        <taxon>Viridiplantae</taxon>
        <taxon>Chlorophyta</taxon>
        <taxon>core chlorophytes</taxon>
        <taxon>Chlorophyceae</taxon>
        <taxon>CS clade</taxon>
        <taxon>Sphaeropleales</taxon>
        <taxon>Selenastraceae</taxon>
        <taxon>Raphidocelis</taxon>
    </lineage>
</organism>
<feature type="signal peptide" evidence="1">
    <location>
        <begin position="1"/>
        <end position="19"/>
    </location>
</feature>
<dbReference type="EMBL" id="BDRX01000023">
    <property type="protein sequence ID" value="GBF91243.1"/>
    <property type="molecule type" value="Genomic_DNA"/>
</dbReference>
<protein>
    <recommendedName>
        <fullName evidence="4">CARDB domain-containing protein</fullName>
    </recommendedName>
</protein>
<dbReference type="AlphaFoldDB" id="A0A2V0P071"/>
<proteinExistence type="predicted"/>
<evidence type="ECO:0000313" key="3">
    <source>
        <dbReference type="Proteomes" id="UP000247498"/>
    </source>
</evidence>
<dbReference type="InParanoid" id="A0A2V0P071"/>
<evidence type="ECO:0000313" key="2">
    <source>
        <dbReference type="EMBL" id="GBF91243.1"/>
    </source>
</evidence>
<accession>A0A2V0P071</accession>
<comment type="caution">
    <text evidence="2">The sequence shown here is derived from an EMBL/GenBank/DDBJ whole genome shotgun (WGS) entry which is preliminary data.</text>
</comment>
<dbReference type="Proteomes" id="UP000247498">
    <property type="component" value="Unassembled WGS sequence"/>
</dbReference>
<keyword evidence="1" id="KW-0732">Signal</keyword>
<dbReference type="Gene3D" id="2.60.40.10">
    <property type="entry name" value="Immunoglobulins"/>
    <property type="match status" value="1"/>
</dbReference>
<sequence>MRAPLLAAVLAALAATAAANLVFELESPRDIVQPNFEAVDPFGGFQGRIIPITPEVGKKIQTTMYITSFGTAPITGAVIAIWANKSEPAACGEEGEATFKIPEIVPLQTIAVPLKIKAPDTPGPATLRVFVDATCTGWNESARYNQQGTPYTVYAKGDKRVRLIGGEPSPADYGVAVTTPTLPIKGQTFSIDLPVLNQGTLASEPGVKMTLWGNEPEGINLTACGTRGDVTVDLPKIAPGKTKILTIESLPASADTYGWVIALMDPDCTLGPAPTFVRRSYLTAPAPAAFIRGTHAKGQYTYQVSTSPKKPKANSTMTAKIKVINDGGAEGPIGKVALYARKFIDTDGHYEGTVCNVTGYVALGDFSDVVLKPGKSKTVKVKDVPVPAGPAGWYELSAVLDAACASPITKDMYLQPAFNSFEVV</sequence>
<evidence type="ECO:0000256" key="1">
    <source>
        <dbReference type="SAM" id="SignalP"/>
    </source>
</evidence>
<reference evidence="2 3" key="1">
    <citation type="journal article" date="2018" name="Sci. Rep.">
        <title>Raphidocelis subcapitata (=Pseudokirchneriella subcapitata) provides an insight into genome evolution and environmental adaptations in the Sphaeropleales.</title>
        <authorList>
            <person name="Suzuki S."/>
            <person name="Yamaguchi H."/>
            <person name="Nakajima N."/>
            <person name="Kawachi M."/>
        </authorList>
    </citation>
    <scope>NUCLEOTIDE SEQUENCE [LARGE SCALE GENOMIC DNA]</scope>
    <source>
        <strain evidence="2 3">NIES-35</strain>
    </source>
</reference>
<evidence type="ECO:0008006" key="4">
    <source>
        <dbReference type="Google" id="ProtNLM"/>
    </source>
</evidence>
<keyword evidence="3" id="KW-1185">Reference proteome</keyword>
<name>A0A2V0P071_9CHLO</name>
<feature type="chain" id="PRO_5015847415" description="CARDB domain-containing protein" evidence="1">
    <location>
        <begin position="20"/>
        <end position="424"/>
    </location>
</feature>
<dbReference type="InterPro" id="IPR013783">
    <property type="entry name" value="Ig-like_fold"/>
</dbReference>
<gene>
    <name evidence="2" type="ORF">Rsub_03563</name>
</gene>